<feature type="transmembrane region" description="Helical" evidence="1">
    <location>
        <begin position="34"/>
        <end position="52"/>
    </location>
</feature>
<keyword evidence="1" id="KW-0472">Membrane</keyword>
<sequence length="108" mass="11513">MDKAAIADLWLLLASVAGAIMPVAMYTDKSQGRAVVRVVCGTLIAVFLAPLIEKRYMTDTDLDVQAAVSFLVGCFGLNLTVLGQKILADYGEIVAKRLLGRLTKGVGK</sequence>
<feature type="transmembrane region" description="Helical" evidence="1">
    <location>
        <begin position="64"/>
        <end position="82"/>
    </location>
</feature>
<accession>A0ABX0Q1T5</accession>
<keyword evidence="3" id="KW-1185">Reference proteome</keyword>
<name>A0ABX0Q1T5_9GAMM</name>
<evidence type="ECO:0000256" key="1">
    <source>
        <dbReference type="SAM" id="Phobius"/>
    </source>
</evidence>
<evidence type="ECO:0008006" key="4">
    <source>
        <dbReference type="Google" id="ProtNLM"/>
    </source>
</evidence>
<keyword evidence="1" id="KW-1133">Transmembrane helix</keyword>
<evidence type="ECO:0000313" key="2">
    <source>
        <dbReference type="EMBL" id="NID04481.1"/>
    </source>
</evidence>
<keyword evidence="1" id="KW-0812">Transmembrane</keyword>
<protein>
    <recommendedName>
        <fullName evidence="4">Holin</fullName>
    </recommendedName>
</protein>
<comment type="caution">
    <text evidence="2">The sequence shown here is derived from an EMBL/GenBank/DDBJ whole genome shotgun (WGS) entry which is preliminary data.</text>
</comment>
<organism evidence="2 3">
    <name type="scientific">Luteibacter jiangsuensis</name>
    <dbReference type="NCBI Taxonomy" id="637577"/>
    <lineage>
        <taxon>Bacteria</taxon>
        <taxon>Pseudomonadati</taxon>
        <taxon>Pseudomonadota</taxon>
        <taxon>Gammaproteobacteria</taxon>
        <taxon>Lysobacterales</taxon>
        <taxon>Rhodanobacteraceae</taxon>
        <taxon>Luteibacter</taxon>
    </lineage>
</organism>
<dbReference type="Proteomes" id="UP001429601">
    <property type="component" value="Unassembled WGS sequence"/>
</dbReference>
<proteinExistence type="predicted"/>
<dbReference type="EMBL" id="JAAQQR010000002">
    <property type="protein sequence ID" value="NID04481.1"/>
    <property type="molecule type" value="Genomic_DNA"/>
</dbReference>
<gene>
    <name evidence="2" type="ORF">HBF26_06265</name>
</gene>
<evidence type="ECO:0000313" key="3">
    <source>
        <dbReference type="Proteomes" id="UP001429601"/>
    </source>
</evidence>
<reference evidence="2 3" key="1">
    <citation type="journal article" date="2011" name="Curr. Microbiol.">
        <title>Luteibacter jiangsuensis sp. nov.: a methamidophos-degrading bacterium isolated from a methamidophos-manufacturing factory.</title>
        <authorList>
            <person name="Wang L."/>
            <person name="Wang G.L."/>
            <person name="Li S.P."/>
            <person name="Jiang J.D."/>
        </authorList>
    </citation>
    <scope>NUCLEOTIDE SEQUENCE [LARGE SCALE GENOMIC DNA]</scope>
    <source>
        <strain evidence="2 3">CGMCC 1.10133</strain>
    </source>
</reference>
<feature type="transmembrane region" description="Helical" evidence="1">
    <location>
        <begin position="6"/>
        <end position="27"/>
    </location>
</feature>
<dbReference type="RefSeq" id="WP_167124148.1">
    <property type="nucleotide sequence ID" value="NZ_JAAQQR010000002.1"/>
</dbReference>